<evidence type="ECO:0000313" key="1">
    <source>
        <dbReference type="EMBL" id="GIY57915.1"/>
    </source>
</evidence>
<name>A0AAV4UK78_9ARAC</name>
<protein>
    <submittedName>
        <fullName evidence="1">Uncharacterized protein</fullName>
    </submittedName>
</protein>
<dbReference type="Proteomes" id="UP001054837">
    <property type="component" value="Unassembled WGS sequence"/>
</dbReference>
<keyword evidence="2" id="KW-1185">Reference proteome</keyword>
<evidence type="ECO:0000313" key="2">
    <source>
        <dbReference type="Proteomes" id="UP001054837"/>
    </source>
</evidence>
<dbReference type="AlphaFoldDB" id="A0AAV4UK78"/>
<comment type="caution">
    <text evidence="1">The sequence shown here is derived from an EMBL/GenBank/DDBJ whole genome shotgun (WGS) entry which is preliminary data.</text>
</comment>
<organism evidence="1 2">
    <name type="scientific">Caerostris darwini</name>
    <dbReference type="NCBI Taxonomy" id="1538125"/>
    <lineage>
        <taxon>Eukaryota</taxon>
        <taxon>Metazoa</taxon>
        <taxon>Ecdysozoa</taxon>
        <taxon>Arthropoda</taxon>
        <taxon>Chelicerata</taxon>
        <taxon>Arachnida</taxon>
        <taxon>Araneae</taxon>
        <taxon>Araneomorphae</taxon>
        <taxon>Entelegynae</taxon>
        <taxon>Araneoidea</taxon>
        <taxon>Araneidae</taxon>
        <taxon>Caerostris</taxon>
    </lineage>
</organism>
<gene>
    <name evidence="1" type="ORF">CDAR_61511</name>
</gene>
<dbReference type="EMBL" id="BPLQ01011447">
    <property type="protein sequence ID" value="GIY57915.1"/>
    <property type="molecule type" value="Genomic_DNA"/>
</dbReference>
<proteinExistence type="predicted"/>
<sequence length="159" mass="17981">MKKRRNLQNLLAPHTLFLLETVFPQWLLRILGFVEMSISGDEIELESEVSSKEKKNGRASIFEHSNDRKNEEKEVAEFVSGIQIVSSVSSQWVSRILGFIEMSISGDAIEQETGNHGPISGHDVVRCQMNPFRFGTPSCPGNRNRDRNCWVNESPLPPI</sequence>
<reference evidence="1 2" key="1">
    <citation type="submission" date="2021-06" db="EMBL/GenBank/DDBJ databases">
        <title>Caerostris darwini draft genome.</title>
        <authorList>
            <person name="Kono N."/>
            <person name="Arakawa K."/>
        </authorList>
    </citation>
    <scope>NUCLEOTIDE SEQUENCE [LARGE SCALE GENOMIC DNA]</scope>
</reference>
<accession>A0AAV4UK78</accession>